<sequence>MFDNPVIIQQERFQASSVPLFLIHDGGGTITSYYSFGDLGRDLYGIYNPRFQDGEKWTGGIVEMAQEYVEMIKTIAPGNRIMLGGWSLGGLIALEMSHILASDPTIDVVGLVMIDIVYPPAISSANLNPDVRDMNLSRDIPIKQRQRMIKLIKEATASAKAYKLPTWASDSESDSSMDSICKPGPPPTVLLRAKDPVPSRKGTKIPNMLGWDGYEADLVKSVYEIPGHHFSIFDSVNVSPGHISPPSIQVIGGKS</sequence>
<evidence type="ECO:0000313" key="4">
    <source>
        <dbReference type="Proteomes" id="UP000053095"/>
    </source>
</evidence>
<dbReference type="Proteomes" id="UP000053095">
    <property type="component" value="Unassembled WGS sequence"/>
</dbReference>
<dbReference type="InterPro" id="IPR029058">
    <property type="entry name" value="AB_hydrolase_fold"/>
</dbReference>
<accession>A0A6V8HPZ3</accession>
<evidence type="ECO:0000313" key="3">
    <source>
        <dbReference type="EMBL" id="GAM44114.1"/>
    </source>
</evidence>
<dbReference type="SUPFAM" id="SSF53474">
    <property type="entry name" value="alpha/beta-Hydrolases"/>
    <property type="match status" value="1"/>
</dbReference>
<feature type="region of interest" description="Disordered" evidence="1">
    <location>
        <begin position="169"/>
        <end position="197"/>
    </location>
</feature>
<keyword evidence="4" id="KW-1185">Reference proteome</keyword>
<dbReference type="EMBL" id="DF933856">
    <property type="protein sequence ID" value="GAM44114.1"/>
    <property type="molecule type" value="Genomic_DNA"/>
</dbReference>
<evidence type="ECO:0000259" key="2">
    <source>
        <dbReference type="Pfam" id="PF00975"/>
    </source>
</evidence>
<comment type="caution">
    <text evidence="3">The sequence shown here is derived from an EMBL/GenBank/DDBJ whole genome shotgun (WGS) entry which is preliminary data.</text>
</comment>
<gene>
    <name evidence="3" type="ORF">TCE0_060r19473</name>
</gene>
<dbReference type="Gene3D" id="3.40.50.1820">
    <property type="entry name" value="alpha/beta hydrolase"/>
    <property type="match status" value="1"/>
</dbReference>
<proteinExistence type="predicted"/>
<dbReference type="Pfam" id="PF00975">
    <property type="entry name" value="Thioesterase"/>
    <property type="match status" value="1"/>
</dbReference>
<organism evidence="3 4">
    <name type="scientific">Talaromyces pinophilus</name>
    <name type="common">Penicillium pinophilum</name>
    <dbReference type="NCBI Taxonomy" id="128442"/>
    <lineage>
        <taxon>Eukaryota</taxon>
        <taxon>Fungi</taxon>
        <taxon>Dikarya</taxon>
        <taxon>Ascomycota</taxon>
        <taxon>Pezizomycotina</taxon>
        <taxon>Eurotiomycetes</taxon>
        <taxon>Eurotiomycetidae</taxon>
        <taxon>Eurotiales</taxon>
        <taxon>Trichocomaceae</taxon>
        <taxon>Talaromyces</taxon>
        <taxon>Talaromyces sect. Talaromyces</taxon>
    </lineage>
</organism>
<reference evidence="4" key="1">
    <citation type="journal article" date="2015" name="Genome Announc.">
        <title>Draft genome sequence of Talaromyces cellulolyticus strain Y-94, a source of lignocellulosic biomass-degrading enzymes.</title>
        <authorList>
            <person name="Fujii T."/>
            <person name="Koike H."/>
            <person name="Sawayama S."/>
            <person name="Yano S."/>
            <person name="Inoue H."/>
        </authorList>
    </citation>
    <scope>NUCLEOTIDE SEQUENCE [LARGE SCALE GENOMIC DNA]</scope>
    <source>
        <strain evidence="4">Y-94</strain>
    </source>
</reference>
<dbReference type="AlphaFoldDB" id="A0A6V8HPZ3"/>
<name>A0A6V8HPZ3_TALPI</name>
<evidence type="ECO:0000256" key="1">
    <source>
        <dbReference type="SAM" id="MobiDB-lite"/>
    </source>
</evidence>
<protein>
    <recommendedName>
        <fullName evidence="2">Thioesterase domain-containing protein</fullName>
    </recommendedName>
</protein>
<feature type="domain" description="Thioesterase" evidence="2">
    <location>
        <begin position="19"/>
        <end position="126"/>
    </location>
</feature>
<dbReference type="InterPro" id="IPR001031">
    <property type="entry name" value="Thioesterase"/>
</dbReference>